<evidence type="ECO:0000256" key="6">
    <source>
        <dbReference type="ARBA" id="ARBA00022553"/>
    </source>
</evidence>
<dbReference type="AlphaFoldDB" id="A0A6C1KGI9"/>
<evidence type="ECO:0000313" key="18">
    <source>
        <dbReference type="EMBL" id="TLX43382.1"/>
    </source>
</evidence>
<keyword evidence="10" id="KW-0418">Kinase</keyword>
<dbReference type="GeneID" id="95773520"/>
<dbReference type="InterPro" id="IPR036890">
    <property type="entry name" value="HATPase_C_sf"/>
</dbReference>
<dbReference type="Pfam" id="PF02518">
    <property type="entry name" value="HATPase_c"/>
    <property type="match status" value="1"/>
</dbReference>
<evidence type="ECO:0000256" key="1">
    <source>
        <dbReference type="ARBA" id="ARBA00000085"/>
    </source>
</evidence>
<reference evidence="18 19" key="1">
    <citation type="submission" date="2019-05" db="EMBL/GenBank/DDBJ databases">
        <authorList>
            <person name="Zhou X."/>
        </authorList>
    </citation>
    <scope>NUCLEOTIDE SEQUENCE [LARGE SCALE GENOMIC DNA]</scope>
    <source>
        <strain evidence="18 19">DSM 432</strain>
    </source>
</reference>
<dbReference type="SUPFAM" id="SSF47384">
    <property type="entry name" value="Homodimeric domain of signal transducing histidine kinase"/>
    <property type="match status" value="1"/>
</dbReference>
<evidence type="ECO:0000256" key="14">
    <source>
        <dbReference type="ARBA" id="ARBA00023136"/>
    </source>
</evidence>
<comment type="caution">
    <text evidence="18">The sequence shown here is derived from an EMBL/GenBank/DDBJ whole genome shotgun (WGS) entry which is preliminary data.</text>
</comment>
<dbReference type="GO" id="GO:0005524">
    <property type="term" value="F:ATP binding"/>
    <property type="evidence" value="ECO:0007669"/>
    <property type="project" value="UniProtKB-KW"/>
</dbReference>
<organism evidence="18 19">
    <name type="scientific">Xanthobacter autotrophicus</name>
    <dbReference type="NCBI Taxonomy" id="280"/>
    <lineage>
        <taxon>Bacteria</taxon>
        <taxon>Pseudomonadati</taxon>
        <taxon>Pseudomonadota</taxon>
        <taxon>Alphaproteobacteria</taxon>
        <taxon>Hyphomicrobiales</taxon>
        <taxon>Xanthobacteraceae</taxon>
        <taxon>Xanthobacter</taxon>
    </lineage>
</organism>
<dbReference type="PROSITE" id="PS50109">
    <property type="entry name" value="HIS_KIN"/>
    <property type="match status" value="1"/>
</dbReference>
<dbReference type="InterPro" id="IPR050980">
    <property type="entry name" value="2C_sensor_his_kinase"/>
</dbReference>
<keyword evidence="11" id="KW-0067">ATP-binding</keyword>
<dbReference type="CDD" id="cd06225">
    <property type="entry name" value="HAMP"/>
    <property type="match status" value="1"/>
</dbReference>
<evidence type="ECO:0000256" key="11">
    <source>
        <dbReference type="ARBA" id="ARBA00022840"/>
    </source>
</evidence>
<evidence type="ECO:0000259" key="16">
    <source>
        <dbReference type="PROSITE" id="PS50109"/>
    </source>
</evidence>
<proteinExistence type="predicted"/>
<dbReference type="InterPro" id="IPR004358">
    <property type="entry name" value="Sig_transdc_His_kin-like_C"/>
</dbReference>
<keyword evidence="13" id="KW-0902">Two-component regulatory system</keyword>
<dbReference type="GO" id="GO:0000155">
    <property type="term" value="F:phosphorelay sensor kinase activity"/>
    <property type="evidence" value="ECO:0007669"/>
    <property type="project" value="InterPro"/>
</dbReference>
<dbReference type="Proteomes" id="UP000305131">
    <property type="component" value="Unassembled WGS sequence"/>
</dbReference>
<evidence type="ECO:0000256" key="4">
    <source>
        <dbReference type="ARBA" id="ARBA00022475"/>
    </source>
</evidence>
<evidence type="ECO:0000259" key="17">
    <source>
        <dbReference type="PROSITE" id="PS50885"/>
    </source>
</evidence>
<evidence type="ECO:0000256" key="9">
    <source>
        <dbReference type="ARBA" id="ARBA00022741"/>
    </source>
</evidence>
<keyword evidence="8 15" id="KW-0812">Transmembrane</keyword>
<feature type="domain" description="HAMP" evidence="17">
    <location>
        <begin position="181"/>
        <end position="233"/>
    </location>
</feature>
<dbReference type="OrthoDB" id="9804645at2"/>
<keyword evidence="12 15" id="KW-1133">Transmembrane helix</keyword>
<comment type="subcellular location">
    <subcellularLocation>
        <location evidence="2">Cell inner membrane</location>
        <topology evidence="2">Multi-pass membrane protein</topology>
    </subcellularLocation>
</comment>
<dbReference type="InterPro" id="IPR005467">
    <property type="entry name" value="His_kinase_dom"/>
</dbReference>
<dbReference type="PANTHER" id="PTHR44936">
    <property type="entry name" value="SENSOR PROTEIN CREC"/>
    <property type="match status" value="1"/>
</dbReference>
<dbReference type="SMART" id="SM00388">
    <property type="entry name" value="HisKA"/>
    <property type="match status" value="1"/>
</dbReference>
<evidence type="ECO:0000313" key="19">
    <source>
        <dbReference type="Proteomes" id="UP000305131"/>
    </source>
</evidence>
<dbReference type="PROSITE" id="PS50885">
    <property type="entry name" value="HAMP"/>
    <property type="match status" value="1"/>
</dbReference>
<dbReference type="Gene3D" id="3.30.565.10">
    <property type="entry name" value="Histidine kinase-like ATPase, C-terminal domain"/>
    <property type="match status" value="1"/>
</dbReference>
<name>A0A6C1KGI9_XANAU</name>
<dbReference type="InterPro" id="IPR003594">
    <property type="entry name" value="HATPase_dom"/>
</dbReference>
<sequence length="444" mass="47075">MIRALIRASDSLAVRTAVVAVLGIVVVHLLSLWTYEHAMERERHAAHAIRLADQIVAFRRSLAAAAPESREDVAHELSGGAIDAHWSREAMAAPGSHAVEGWQRLVDDVRTLAPDLGPQDVLVGAGTDPHLSLVAVRLPDGSWLNARLFASVPQAAGAHGSVLSTTLMASGVLLLSLAIAAWLTRPLRAMARTVAALPPDAARVHLPETGPKEVRELAHAFNGMQARIAGLVERRTQALAAVSHDLRTPMTRLRFRLEDVSDPALRDAIAGDVAEMEQMVEATLSYLRGEASEEPVRPLDLVALVETIVDDARDRGLRADLSAPPRLVVAGRLVSLKRMVGNLVENALAYGGSAHVSIMDEETDAVLTVRDEGPGIPEDQLAAVLEPFVRLEASRSRATGGVGLGLTIASAVAEAHGGTLTLENGVGGGLVVTVRLPKVQPETN</sequence>
<evidence type="ECO:0000256" key="8">
    <source>
        <dbReference type="ARBA" id="ARBA00022692"/>
    </source>
</evidence>
<evidence type="ECO:0000256" key="5">
    <source>
        <dbReference type="ARBA" id="ARBA00022519"/>
    </source>
</evidence>
<dbReference type="Pfam" id="PF00672">
    <property type="entry name" value="HAMP"/>
    <property type="match status" value="1"/>
</dbReference>
<keyword evidence="14 15" id="KW-0472">Membrane</keyword>
<evidence type="ECO:0000256" key="12">
    <source>
        <dbReference type="ARBA" id="ARBA00022989"/>
    </source>
</evidence>
<feature type="domain" description="Histidine kinase" evidence="16">
    <location>
        <begin position="241"/>
        <end position="440"/>
    </location>
</feature>
<evidence type="ECO:0000256" key="3">
    <source>
        <dbReference type="ARBA" id="ARBA00012438"/>
    </source>
</evidence>
<keyword evidence="5" id="KW-0997">Cell inner membrane</keyword>
<accession>A0A6C1KGI9</accession>
<evidence type="ECO:0000256" key="10">
    <source>
        <dbReference type="ARBA" id="ARBA00022777"/>
    </source>
</evidence>
<dbReference type="PANTHER" id="PTHR44936:SF5">
    <property type="entry name" value="SENSOR HISTIDINE KINASE ENVZ"/>
    <property type="match status" value="1"/>
</dbReference>
<dbReference type="InterPro" id="IPR003661">
    <property type="entry name" value="HisK_dim/P_dom"/>
</dbReference>
<dbReference type="InterPro" id="IPR036097">
    <property type="entry name" value="HisK_dim/P_sf"/>
</dbReference>
<dbReference type="CDD" id="cd00075">
    <property type="entry name" value="HATPase"/>
    <property type="match status" value="1"/>
</dbReference>
<evidence type="ECO:0000256" key="15">
    <source>
        <dbReference type="SAM" id="Phobius"/>
    </source>
</evidence>
<keyword evidence="6" id="KW-0597">Phosphoprotein</keyword>
<dbReference type="PRINTS" id="PR00344">
    <property type="entry name" value="BCTRLSENSOR"/>
</dbReference>
<dbReference type="RefSeq" id="WP_138399100.1">
    <property type="nucleotide sequence ID" value="NZ_JBAFVI010000015.1"/>
</dbReference>
<dbReference type="SUPFAM" id="SSF158472">
    <property type="entry name" value="HAMP domain-like"/>
    <property type="match status" value="1"/>
</dbReference>
<keyword evidence="4" id="KW-1003">Cell membrane</keyword>
<protein>
    <recommendedName>
        <fullName evidence="3">histidine kinase</fullName>
        <ecNumber evidence="3">2.7.13.3</ecNumber>
    </recommendedName>
</protein>
<gene>
    <name evidence="18" type="ORF">FBQ73_08660</name>
</gene>
<dbReference type="SUPFAM" id="SSF55874">
    <property type="entry name" value="ATPase domain of HSP90 chaperone/DNA topoisomerase II/histidine kinase"/>
    <property type="match status" value="1"/>
</dbReference>
<dbReference type="SMART" id="SM00304">
    <property type="entry name" value="HAMP"/>
    <property type="match status" value="1"/>
</dbReference>
<dbReference type="Gene3D" id="1.10.287.130">
    <property type="match status" value="1"/>
</dbReference>
<dbReference type="CDD" id="cd00082">
    <property type="entry name" value="HisKA"/>
    <property type="match status" value="1"/>
</dbReference>
<dbReference type="GO" id="GO:0005886">
    <property type="term" value="C:plasma membrane"/>
    <property type="evidence" value="ECO:0007669"/>
    <property type="project" value="UniProtKB-SubCell"/>
</dbReference>
<evidence type="ECO:0000256" key="7">
    <source>
        <dbReference type="ARBA" id="ARBA00022679"/>
    </source>
</evidence>
<comment type="catalytic activity">
    <reaction evidence="1">
        <text>ATP + protein L-histidine = ADP + protein N-phospho-L-histidine.</text>
        <dbReference type="EC" id="2.7.13.3"/>
    </reaction>
</comment>
<dbReference type="EC" id="2.7.13.3" evidence="3"/>
<dbReference type="SMART" id="SM00387">
    <property type="entry name" value="HATPase_c"/>
    <property type="match status" value="1"/>
</dbReference>
<evidence type="ECO:0000256" key="13">
    <source>
        <dbReference type="ARBA" id="ARBA00023012"/>
    </source>
</evidence>
<dbReference type="InterPro" id="IPR003660">
    <property type="entry name" value="HAMP_dom"/>
</dbReference>
<feature type="transmembrane region" description="Helical" evidence="15">
    <location>
        <begin position="12"/>
        <end position="33"/>
    </location>
</feature>
<evidence type="ECO:0000256" key="2">
    <source>
        <dbReference type="ARBA" id="ARBA00004429"/>
    </source>
</evidence>
<keyword evidence="7" id="KW-0808">Transferase</keyword>
<keyword evidence="9" id="KW-0547">Nucleotide-binding</keyword>
<dbReference type="EMBL" id="VAUP01000018">
    <property type="protein sequence ID" value="TLX43382.1"/>
    <property type="molecule type" value="Genomic_DNA"/>
</dbReference>